<evidence type="ECO:0000313" key="2">
    <source>
        <dbReference type="EMBL" id="POY50799.1"/>
    </source>
</evidence>
<sequence length="142" mass="16189">MATLYRFLCDLGMACIIAAGLLWWFFSGFDLESKHYTMEDKALYEELTDDIIKGAPRISAVYRFVNAPPDGPASEVSAVYFENTTDIASLRDYLISIGCTLEKVEQGWEEWLSKDKTKRIVLSVDQERKTVSMQVVLTFPAW</sequence>
<name>A0A221T8E2_9GAMM</name>
<feature type="transmembrane region" description="Helical" evidence="1">
    <location>
        <begin position="7"/>
        <end position="26"/>
    </location>
</feature>
<evidence type="ECO:0000256" key="1">
    <source>
        <dbReference type="SAM" id="Phobius"/>
    </source>
</evidence>
<reference evidence="2" key="1">
    <citation type="submission" date="2017-12" db="EMBL/GenBank/DDBJ databases">
        <title>First report on the novel genomospecies/subspecies of Pectobacterium carotovorum in Russia.</title>
        <authorList>
            <person name="Shirshikov F.V."/>
            <person name="Miroshnikov K."/>
            <person name="Toshakov S.V."/>
            <person name="Kabanova A.P."/>
            <person name="Barannik A.P."/>
            <person name="Shneider M."/>
            <person name="Ignatov A.N."/>
            <person name="Miroshnikov K.A."/>
        </authorList>
    </citation>
    <scope>NUCLEOTIDE SEQUENCE [LARGE SCALE GENOMIC DNA]</scope>
    <source>
        <strain evidence="2">F131</strain>
    </source>
</reference>
<organism evidence="2">
    <name type="scientific">Pectobacterium versatile</name>
    <dbReference type="NCBI Taxonomy" id="2488639"/>
    <lineage>
        <taxon>Bacteria</taxon>
        <taxon>Pseudomonadati</taxon>
        <taxon>Pseudomonadota</taxon>
        <taxon>Gammaproteobacteria</taxon>
        <taxon>Enterobacterales</taxon>
        <taxon>Pectobacteriaceae</taxon>
        <taxon>Pectobacterium</taxon>
    </lineage>
</organism>
<evidence type="ECO:0000313" key="3">
    <source>
        <dbReference type="EMBL" id="QPK17250.1"/>
    </source>
</evidence>
<keyword evidence="1" id="KW-0472">Membrane</keyword>
<evidence type="ECO:0000313" key="4">
    <source>
        <dbReference type="Proteomes" id="UP000237284"/>
    </source>
</evidence>
<protein>
    <submittedName>
        <fullName evidence="2">Uncharacterized protein</fullName>
    </submittedName>
</protein>
<gene>
    <name evidence="3" type="ORF">F131LOC_007965</name>
    <name evidence="2" type="ORF">F131LOC_01325</name>
</gene>
<dbReference type="EMBL" id="PDVW01000005">
    <property type="protein sequence ID" value="POY50799.1"/>
    <property type="molecule type" value="Genomic_DNA"/>
</dbReference>
<dbReference type="Proteomes" id="UP000237284">
    <property type="component" value="Chromosome"/>
</dbReference>
<reference evidence="3 4" key="2">
    <citation type="submission" date="2020-11" db="EMBL/GenBank/DDBJ databases">
        <title>Complete genome sequence of Pectobacterium versatile F131.</title>
        <authorList>
            <person name="Shirshikov F.V."/>
            <person name="Miroshnikov K."/>
            <person name="Toshakov S.V."/>
            <person name="Kabanova A.P."/>
            <person name="Barannik A.P."/>
            <person name="Shneider M."/>
            <person name="Ignatov A.N."/>
            <person name="Miroshnikov K.A."/>
            <person name="Mikhailova Y.V."/>
            <person name="Shelenkov A."/>
            <person name="Yanushevich Y.G."/>
            <person name="Evseev P.V."/>
        </authorList>
    </citation>
    <scope>NUCLEOTIDE SEQUENCE [LARGE SCALE GENOMIC DNA]</scope>
    <source>
        <strain evidence="3 4">F131</strain>
    </source>
</reference>
<dbReference type="RefSeq" id="WP_052510458.1">
    <property type="nucleotide sequence ID" value="NZ_BGPS01000012.1"/>
</dbReference>
<keyword evidence="1" id="KW-0812">Transmembrane</keyword>
<dbReference type="EMBL" id="CP065030">
    <property type="protein sequence ID" value="QPK17250.1"/>
    <property type="molecule type" value="Genomic_DNA"/>
</dbReference>
<accession>A0A221T8E2</accession>
<proteinExistence type="predicted"/>
<keyword evidence="1" id="KW-1133">Transmembrane helix</keyword>
<dbReference type="AlphaFoldDB" id="A0A221T8E2"/>